<proteinExistence type="predicted"/>
<organism evidence="4 5">
    <name type="scientific">Solirubrum puertoriconensis</name>
    <dbReference type="NCBI Taxonomy" id="1751427"/>
    <lineage>
        <taxon>Bacteria</taxon>
        <taxon>Pseudomonadati</taxon>
        <taxon>Bacteroidota</taxon>
        <taxon>Cytophagia</taxon>
        <taxon>Cytophagales</taxon>
    </lineage>
</organism>
<keyword evidence="2" id="KW-0233">DNA recombination</keyword>
<evidence type="ECO:0000259" key="3">
    <source>
        <dbReference type="SMART" id="SM00857"/>
    </source>
</evidence>
<dbReference type="PANTHER" id="PTHR30461">
    <property type="entry name" value="DNA-INVERTASE FROM LAMBDOID PROPHAGE"/>
    <property type="match status" value="1"/>
</dbReference>
<protein>
    <recommendedName>
        <fullName evidence="3">Resolvase/invertase-type recombinase catalytic domain-containing protein</fullName>
    </recommendedName>
</protein>
<accession>A0A9X0HI95</accession>
<dbReference type="Gene3D" id="3.40.50.1390">
    <property type="entry name" value="Resolvase, N-terminal catalytic domain"/>
    <property type="match status" value="1"/>
</dbReference>
<dbReference type="RefSeq" id="WP_059072065.1">
    <property type="nucleotide sequence ID" value="NZ_LNAL01000008.1"/>
</dbReference>
<evidence type="ECO:0000313" key="5">
    <source>
        <dbReference type="Proteomes" id="UP000054223"/>
    </source>
</evidence>
<feature type="domain" description="Resolvase/invertase-type recombinase catalytic" evidence="3">
    <location>
        <begin position="4"/>
        <end position="139"/>
    </location>
</feature>
<dbReference type="Pfam" id="PF00239">
    <property type="entry name" value="Resolvase"/>
    <property type="match status" value="1"/>
</dbReference>
<dbReference type="GO" id="GO:0003677">
    <property type="term" value="F:DNA binding"/>
    <property type="evidence" value="ECO:0007669"/>
    <property type="project" value="UniProtKB-KW"/>
</dbReference>
<keyword evidence="5" id="KW-1185">Reference proteome</keyword>
<dbReference type="InterPro" id="IPR036162">
    <property type="entry name" value="Resolvase-like_N_sf"/>
</dbReference>
<dbReference type="SUPFAM" id="SSF53041">
    <property type="entry name" value="Resolvase-like"/>
    <property type="match status" value="1"/>
</dbReference>
<evidence type="ECO:0000313" key="4">
    <source>
        <dbReference type="EMBL" id="KUG06369.1"/>
    </source>
</evidence>
<dbReference type="AlphaFoldDB" id="A0A9X0HI95"/>
<dbReference type="PANTHER" id="PTHR30461:SF2">
    <property type="entry name" value="SERINE RECOMBINASE PINE-RELATED"/>
    <property type="match status" value="1"/>
</dbReference>
<dbReference type="InterPro" id="IPR006119">
    <property type="entry name" value="Resolv_N"/>
</dbReference>
<dbReference type="SMART" id="SM00857">
    <property type="entry name" value="Resolvase"/>
    <property type="match status" value="1"/>
</dbReference>
<dbReference type="CDD" id="cd00338">
    <property type="entry name" value="Ser_Recombinase"/>
    <property type="match status" value="1"/>
</dbReference>
<evidence type="ECO:0000256" key="1">
    <source>
        <dbReference type="ARBA" id="ARBA00023125"/>
    </source>
</evidence>
<comment type="caution">
    <text evidence="4">The sequence shown here is derived from an EMBL/GenBank/DDBJ whole genome shotgun (WGS) entry which is preliminary data.</text>
</comment>
<sequence>MTSFVAYYRVNTAKQGQCGLGLEAQRTMVQAFVKDGALLGEFTEVESGKISDRPELHKAIQLAKRKGAMLVIAKLDRLSRNVSFIASLMDAGVEFVATDHPQTNKFTVHIFAALTEQDRDTISDRTRKALQILKSSGKKLGSPENLTEEARKKGLETRKTNALNNDANRKVTALIVAKNAQNASFSQIAAELNELGFTTRRGAAFTHK</sequence>
<keyword evidence="1" id="KW-0238">DNA-binding</keyword>
<name>A0A9X0HI95_SOLP1</name>
<evidence type="ECO:0000256" key="2">
    <source>
        <dbReference type="ARBA" id="ARBA00023172"/>
    </source>
</evidence>
<reference evidence="4 5" key="1">
    <citation type="submission" date="2015-11" db="EMBL/GenBank/DDBJ databases">
        <title>Solirubrum puertoriconensis gen. nov. an environmental bacteria isolated in Puerto Rico.</title>
        <authorList>
            <person name="Cuebas-Irizarry M.F."/>
            <person name="Montalvo-Rodriguez R."/>
        </authorList>
    </citation>
    <scope>NUCLEOTIDE SEQUENCE [LARGE SCALE GENOMIC DNA]</scope>
    <source>
        <strain evidence="4 5">MC1A</strain>
    </source>
</reference>
<dbReference type="EMBL" id="LNAL01000008">
    <property type="protein sequence ID" value="KUG06369.1"/>
    <property type="molecule type" value="Genomic_DNA"/>
</dbReference>
<gene>
    <name evidence="4" type="ORF">ASU33_03155</name>
</gene>
<dbReference type="InterPro" id="IPR050639">
    <property type="entry name" value="SSR_resolvase"/>
</dbReference>
<dbReference type="OrthoDB" id="2290206at2"/>
<dbReference type="GO" id="GO:0000150">
    <property type="term" value="F:DNA strand exchange activity"/>
    <property type="evidence" value="ECO:0007669"/>
    <property type="project" value="InterPro"/>
</dbReference>
<dbReference type="Proteomes" id="UP000054223">
    <property type="component" value="Unassembled WGS sequence"/>
</dbReference>